<sequence length="379" mass="43946">MDNKPALRQKGRYQLQYRGTECSNCGHPLDISDKFCPNCSQANSTKKLGLKDFFDEFFSSIISYDSKLLKTLSALLLRPGKITRDYINGKRISYTNPFRFLLSLAIIYFLILNIGSDFSELDRFGKGRDNSRFGPNGAFSFSFSLDSYGVENEDDEAFIKTLDSIQIGQKIADALKKRDSLILIDPAGYFKKLEGKSLWGRFTKKREFFSALMRKQKISDIAEVYSKYDIGESYTNRFSFNAAKSFLKFQRRPGSFMSSLISKMPFALFFLLPFFTLFIWLAYIRKKHNYTDHLIFSFHNTSLLFILLIISSLIDSAFNINSGWFFLIVFLIYLFWAMRKFYHQSIFKTMGKFLFLNGIFFTLAITAMLIFSMGSVFTY</sequence>
<proteinExistence type="predicted"/>
<dbReference type="InterPro" id="IPR059113">
    <property type="entry name" value="Znf_ribbon"/>
</dbReference>
<feature type="transmembrane region" description="Helical" evidence="1">
    <location>
        <begin position="296"/>
        <end position="318"/>
    </location>
</feature>
<name>A0A3B0TE31_9ZZZZ</name>
<dbReference type="InterPro" id="IPR022134">
    <property type="entry name" value="DUF3667"/>
</dbReference>
<dbReference type="Pfam" id="PF12412">
    <property type="entry name" value="DUF3667"/>
    <property type="match status" value="1"/>
</dbReference>
<accession>A0A3B0TE31</accession>
<evidence type="ECO:0000256" key="1">
    <source>
        <dbReference type="SAM" id="Phobius"/>
    </source>
</evidence>
<dbReference type="AlphaFoldDB" id="A0A3B0TE31"/>
<keyword evidence="1" id="KW-0472">Membrane</keyword>
<keyword evidence="1" id="KW-0812">Transmembrane</keyword>
<organism evidence="3">
    <name type="scientific">hydrothermal vent metagenome</name>
    <dbReference type="NCBI Taxonomy" id="652676"/>
    <lineage>
        <taxon>unclassified sequences</taxon>
        <taxon>metagenomes</taxon>
        <taxon>ecological metagenomes</taxon>
    </lineage>
</organism>
<protein>
    <submittedName>
        <fullName evidence="3">Gll1812 protein</fullName>
    </submittedName>
</protein>
<feature type="transmembrane region" description="Helical" evidence="1">
    <location>
        <begin position="354"/>
        <end position="377"/>
    </location>
</feature>
<feature type="transmembrane region" description="Helical" evidence="1">
    <location>
        <begin position="266"/>
        <end position="284"/>
    </location>
</feature>
<dbReference type="Pfam" id="PF13248">
    <property type="entry name" value="Zn_ribbon_3"/>
    <property type="match status" value="1"/>
</dbReference>
<evidence type="ECO:0000313" key="3">
    <source>
        <dbReference type="EMBL" id="VAW16881.1"/>
    </source>
</evidence>
<reference evidence="3" key="1">
    <citation type="submission" date="2018-06" db="EMBL/GenBank/DDBJ databases">
        <authorList>
            <person name="Zhirakovskaya E."/>
        </authorList>
    </citation>
    <scope>NUCLEOTIDE SEQUENCE</scope>
</reference>
<feature type="transmembrane region" description="Helical" evidence="1">
    <location>
        <begin position="98"/>
        <end position="116"/>
    </location>
</feature>
<gene>
    <name evidence="3" type="ORF">MNBD_BACTEROID03-1649</name>
</gene>
<dbReference type="EMBL" id="UOEL01000137">
    <property type="protein sequence ID" value="VAW16881.1"/>
    <property type="molecule type" value="Genomic_DNA"/>
</dbReference>
<feature type="transmembrane region" description="Helical" evidence="1">
    <location>
        <begin position="324"/>
        <end position="342"/>
    </location>
</feature>
<keyword evidence="1" id="KW-1133">Transmembrane helix</keyword>
<evidence type="ECO:0000259" key="2">
    <source>
        <dbReference type="Pfam" id="PF13248"/>
    </source>
</evidence>
<feature type="domain" description="Putative zinc-ribbon" evidence="2">
    <location>
        <begin position="20"/>
        <end position="39"/>
    </location>
</feature>